<sequence length="227" mass="26103">MADKFPEINDIPTGEESNTAEGDFLSREKELLGDEFATAEDNDVLKADDEEDDEFEDFKSQYPDVAGQDEQLKQEKEDEEIAKESVTGSVTSGVANEFAKLDLNQSEHIKEWKERRNLEISKRDEIANRKLNEIKEKAKQNIDDFYENYNNKKDVAINQTKKEEDEFLAKRDSFLERGTVWDRSIELLNLNKNSKSIDPENLRDKTKFKDLLLALKGKENVPGAAGY</sequence>
<reference evidence="9" key="1">
    <citation type="submission" date="2023-04" db="EMBL/GenBank/DDBJ databases">
        <title>Candida boidinii NBRC 10035.</title>
        <authorList>
            <person name="Ichikawa N."/>
            <person name="Sato H."/>
            <person name="Tonouchi N."/>
        </authorList>
    </citation>
    <scope>NUCLEOTIDE SEQUENCE</scope>
    <source>
        <strain evidence="9">NBRC 10035</strain>
    </source>
</reference>
<dbReference type="GO" id="GO:0030132">
    <property type="term" value="C:clathrin coat of coated pit"/>
    <property type="evidence" value="ECO:0007669"/>
    <property type="project" value="InterPro"/>
</dbReference>
<dbReference type="Pfam" id="PF01086">
    <property type="entry name" value="Clathrin_lg_ch"/>
    <property type="match status" value="1"/>
</dbReference>
<feature type="region of interest" description="Disordered" evidence="8">
    <location>
        <begin position="1"/>
        <end position="88"/>
    </location>
</feature>
<keyword evidence="7" id="KW-0175">Coiled coil</keyword>
<dbReference type="PANTHER" id="PTHR10639">
    <property type="entry name" value="CLATHRIN LIGHT CHAIN"/>
    <property type="match status" value="1"/>
</dbReference>
<evidence type="ECO:0000256" key="7">
    <source>
        <dbReference type="SAM" id="Coils"/>
    </source>
</evidence>
<dbReference type="GO" id="GO:0006886">
    <property type="term" value="P:intracellular protein transport"/>
    <property type="evidence" value="ECO:0007669"/>
    <property type="project" value="InterPro"/>
</dbReference>
<dbReference type="PANTHER" id="PTHR10639:SF7">
    <property type="entry name" value="CLATHRIN LIGHT CHAIN"/>
    <property type="match status" value="1"/>
</dbReference>
<evidence type="ECO:0000256" key="5">
    <source>
        <dbReference type="ARBA" id="ARBA00023329"/>
    </source>
</evidence>
<comment type="caution">
    <text evidence="9">The sequence shown here is derived from an EMBL/GenBank/DDBJ whole genome shotgun (WGS) entry which is preliminary data.</text>
</comment>
<evidence type="ECO:0000256" key="6">
    <source>
        <dbReference type="RuleBase" id="RU363137"/>
    </source>
</evidence>
<evidence type="ECO:0000313" key="9">
    <source>
        <dbReference type="EMBL" id="GME70495.1"/>
    </source>
</evidence>
<keyword evidence="10" id="KW-1185">Reference proteome</keyword>
<feature type="compositionally biased region" description="Acidic residues" evidence="8">
    <location>
        <begin position="37"/>
        <end position="56"/>
    </location>
</feature>
<protein>
    <recommendedName>
        <fullName evidence="6">Clathrin light chain</fullName>
    </recommendedName>
</protein>
<dbReference type="AlphaFoldDB" id="A0A9W6SZY0"/>
<evidence type="ECO:0000256" key="2">
    <source>
        <dbReference type="ARBA" id="ARBA00005263"/>
    </source>
</evidence>
<dbReference type="GO" id="GO:0072583">
    <property type="term" value="P:clathrin-dependent endocytosis"/>
    <property type="evidence" value="ECO:0007669"/>
    <property type="project" value="TreeGrafter"/>
</dbReference>
<dbReference type="GO" id="GO:0032050">
    <property type="term" value="F:clathrin heavy chain binding"/>
    <property type="evidence" value="ECO:0007669"/>
    <property type="project" value="TreeGrafter"/>
</dbReference>
<dbReference type="EMBL" id="BSXN01000909">
    <property type="protein sequence ID" value="GME70495.1"/>
    <property type="molecule type" value="Genomic_DNA"/>
</dbReference>
<evidence type="ECO:0000256" key="1">
    <source>
        <dbReference type="ARBA" id="ARBA00004180"/>
    </source>
</evidence>
<comment type="function">
    <text evidence="6">Clathrin is the major protein of the polyhedral coat of coated pits and vesicles.</text>
</comment>
<evidence type="ECO:0000256" key="8">
    <source>
        <dbReference type="SAM" id="MobiDB-lite"/>
    </source>
</evidence>
<dbReference type="GO" id="GO:0030130">
    <property type="term" value="C:clathrin coat of trans-Golgi network vesicle"/>
    <property type="evidence" value="ECO:0007669"/>
    <property type="project" value="InterPro"/>
</dbReference>
<keyword evidence="3 6" id="KW-0472">Membrane</keyword>
<keyword evidence="4 6" id="KW-0168">Coated pit</keyword>
<evidence type="ECO:0000313" key="10">
    <source>
        <dbReference type="Proteomes" id="UP001165120"/>
    </source>
</evidence>
<keyword evidence="5 6" id="KW-0968">Cytoplasmic vesicle</keyword>
<evidence type="ECO:0000256" key="3">
    <source>
        <dbReference type="ARBA" id="ARBA00023136"/>
    </source>
</evidence>
<comment type="similarity">
    <text evidence="2 6">Belongs to the clathrin light chain family.</text>
</comment>
<organism evidence="9 10">
    <name type="scientific">Candida boidinii</name>
    <name type="common">Yeast</name>
    <dbReference type="NCBI Taxonomy" id="5477"/>
    <lineage>
        <taxon>Eukaryota</taxon>
        <taxon>Fungi</taxon>
        <taxon>Dikarya</taxon>
        <taxon>Ascomycota</taxon>
        <taxon>Saccharomycotina</taxon>
        <taxon>Pichiomycetes</taxon>
        <taxon>Pichiales</taxon>
        <taxon>Pichiaceae</taxon>
        <taxon>Ogataea</taxon>
        <taxon>Ogataea/Candida clade</taxon>
    </lineage>
</organism>
<dbReference type="Proteomes" id="UP001165120">
    <property type="component" value="Unassembled WGS sequence"/>
</dbReference>
<dbReference type="InterPro" id="IPR000996">
    <property type="entry name" value="Clathrin_L-chain"/>
</dbReference>
<comment type="subcellular location">
    <subcellularLocation>
        <location evidence="1 6">Cytoplasmic vesicle membrane</location>
        <topology evidence="1 6">Peripheral membrane protein</topology>
        <orientation evidence="1 6">Cytoplasmic side</orientation>
    </subcellularLocation>
    <subcellularLocation>
        <location evidence="6">Membrane</location>
        <location evidence="6">Coated pit</location>
        <topology evidence="6">Peripheral membrane protein</topology>
        <orientation evidence="6">Cytoplasmic side</orientation>
    </subcellularLocation>
    <text evidence="6">Cytoplasmic face of coated pits and vesicles.</text>
</comment>
<accession>A0A9W6SZY0</accession>
<feature type="coiled-coil region" evidence="7">
    <location>
        <begin position="128"/>
        <end position="166"/>
    </location>
</feature>
<gene>
    <name evidence="9" type="ORF">Cboi02_000285400</name>
</gene>
<dbReference type="GO" id="GO:0005198">
    <property type="term" value="F:structural molecule activity"/>
    <property type="evidence" value="ECO:0007669"/>
    <property type="project" value="InterPro"/>
</dbReference>
<proteinExistence type="inferred from homology"/>
<name>A0A9W6SZY0_CANBO</name>
<evidence type="ECO:0000256" key="4">
    <source>
        <dbReference type="ARBA" id="ARBA00023176"/>
    </source>
</evidence>